<keyword evidence="2" id="KW-1185">Reference proteome</keyword>
<dbReference type="AlphaFoldDB" id="A0A239JTN9"/>
<evidence type="ECO:0000313" key="2">
    <source>
        <dbReference type="Proteomes" id="UP000198304"/>
    </source>
</evidence>
<dbReference type="OrthoDB" id="1907002at2"/>
<proteinExistence type="predicted"/>
<protein>
    <recommendedName>
        <fullName evidence="3">Heat induced stress protein YflT</fullName>
    </recommendedName>
</protein>
<accession>A0A239JTN9</accession>
<dbReference type="RefSeq" id="WP_089285124.1">
    <property type="nucleotide sequence ID" value="NZ_FZOJ01000039.1"/>
</dbReference>
<dbReference type="Proteomes" id="UP000198304">
    <property type="component" value="Unassembled WGS sequence"/>
</dbReference>
<organism evidence="1 2">
    <name type="scientific">Anaerovirgula multivorans</name>
    <dbReference type="NCBI Taxonomy" id="312168"/>
    <lineage>
        <taxon>Bacteria</taxon>
        <taxon>Bacillati</taxon>
        <taxon>Bacillota</taxon>
        <taxon>Clostridia</taxon>
        <taxon>Peptostreptococcales</taxon>
        <taxon>Natronincolaceae</taxon>
        <taxon>Anaerovirgula</taxon>
    </lineage>
</organism>
<dbReference type="EMBL" id="FZOJ01000039">
    <property type="protein sequence ID" value="SNT09286.1"/>
    <property type="molecule type" value="Genomic_DNA"/>
</dbReference>
<name>A0A239JTN9_9FIRM</name>
<sequence length="127" mass="13637">MKTEGYFDSLKEANEAITALKNAGFKNTSLDLMDETIKEKNVITNLPGTEMNTSLSDLVLESGNRGIDIGKAPLSAADPMVSGMAGFEEIADLSHKIVVEADSKDIKEAKSIISKMGGSSDNLKHYQ</sequence>
<gene>
    <name evidence="1" type="ORF">SAMN05446037_103912</name>
</gene>
<evidence type="ECO:0008006" key="3">
    <source>
        <dbReference type="Google" id="ProtNLM"/>
    </source>
</evidence>
<reference evidence="2" key="1">
    <citation type="submission" date="2017-06" db="EMBL/GenBank/DDBJ databases">
        <authorList>
            <person name="Varghese N."/>
            <person name="Submissions S."/>
        </authorList>
    </citation>
    <scope>NUCLEOTIDE SEQUENCE [LARGE SCALE GENOMIC DNA]</scope>
    <source>
        <strain evidence="2">SCA</strain>
    </source>
</reference>
<evidence type="ECO:0000313" key="1">
    <source>
        <dbReference type="EMBL" id="SNT09286.1"/>
    </source>
</evidence>